<organism evidence="2 3">
    <name type="scientific">Meridianimarinicoccus marinus</name>
    <dbReference type="NCBI Taxonomy" id="3231483"/>
    <lineage>
        <taxon>Bacteria</taxon>
        <taxon>Pseudomonadati</taxon>
        <taxon>Pseudomonadota</taxon>
        <taxon>Alphaproteobacteria</taxon>
        <taxon>Rhodobacterales</taxon>
        <taxon>Paracoccaceae</taxon>
        <taxon>Meridianimarinicoccus</taxon>
    </lineage>
</organism>
<sequence>MHIDLVHAAISAVLILLTITGMRHFGIIDREHKKWDWKLFAGVFAVMLVFNLIWPAF</sequence>
<evidence type="ECO:0000256" key="1">
    <source>
        <dbReference type="SAM" id="Phobius"/>
    </source>
</evidence>
<dbReference type="EMBL" id="JBFBVU010000001">
    <property type="protein sequence ID" value="MEV8465468.1"/>
    <property type="molecule type" value="Genomic_DNA"/>
</dbReference>
<name>A0ABV3L1R3_9RHOB</name>
<evidence type="ECO:0008006" key="4">
    <source>
        <dbReference type="Google" id="ProtNLM"/>
    </source>
</evidence>
<keyword evidence="1" id="KW-1133">Transmembrane helix</keyword>
<gene>
    <name evidence="2" type="ORF">AB0T83_01550</name>
</gene>
<feature type="transmembrane region" description="Helical" evidence="1">
    <location>
        <begin position="6"/>
        <end position="25"/>
    </location>
</feature>
<evidence type="ECO:0000313" key="2">
    <source>
        <dbReference type="EMBL" id="MEV8465468.1"/>
    </source>
</evidence>
<reference evidence="2 3" key="1">
    <citation type="submission" date="2024-07" db="EMBL/GenBank/DDBJ databases">
        <authorList>
            <person name="Kang M."/>
        </authorList>
    </citation>
    <scope>NUCLEOTIDE SEQUENCE [LARGE SCALE GENOMIC DNA]</scope>
    <source>
        <strain evidence="2 3">DFM31</strain>
    </source>
</reference>
<dbReference type="Proteomes" id="UP001553161">
    <property type="component" value="Unassembled WGS sequence"/>
</dbReference>
<keyword evidence="3" id="KW-1185">Reference proteome</keyword>
<dbReference type="RefSeq" id="WP_366190953.1">
    <property type="nucleotide sequence ID" value="NZ_JBFBVU010000001.1"/>
</dbReference>
<accession>A0ABV3L1R3</accession>
<evidence type="ECO:0000313" key="3">
    <source>
        <dbReference type="Proteomes" id="UP001553161"/>
    </source>
</evidence>
<feature type="transmembrane region" description="Helical" evidence="1">
    <location>
        <begin position="37"/>
        <end position="54"/>
    </location>
</feature>
<protein>
    <recommendedName>
        <fullName evidence="4">DUF420 domain-containing protein</fullName>
    </recommendedName>
</protein>
<comment type="caution">
    <text evidence="2">The sequence shown here is derived from an EMBL/GenBank/DDBJ whole genome shotgun (WGS) entry which is preliminary data.</text>
</comment>
<keyword evidence="1" id="KW-0472">Membrane</keyword>
<proteinExistence type="predicted"/>
<keyword evidence="1" id="KW-0812">Transmembrane</keyword>